<feature type="transmembrane region" description="Helical" evidence="1">
    <location>
        <begin position="34"/>
        <end position="57"/>
    </location>
</feature>
<dbReference type="AlphaFoldDB" id="A0A7X0HUB5"/>
<name>A0A7X0HUB5_9BACI</name>
<dbReference type="InterPro" id="IPR021309">
    <property type="entry name" value="YgaP-like_TM"/>
</dbReference>
<keyword evidence="1" id="KW-1133">Transmembrane helix</keyword>
<keyword evidence="1" id="KW-0812">Transmembrane</keyword>
<reference evidence="3 4" key="1">
    <citation type="submission" date="2020-08" db="EMBL/GenBank/DDBJ databases">
        <title>Genomic Encyclopedia of Type Strains, Phase IV (KMG-IV): sequencing the most valuable type-strain genomes for metagenomic binning, comparative biology and taxonomic classification.</title>
        <authorList>
            <person name="Goeker M."/>
        </authorList>
    </citation>
    <scope>NUCLEOTIDE SEQUENCE [LARGE SCALE GENOMIC DNA]</scope>
    <source>
        <strain evidence="3 4">DSM 5391</strain>
    </source>
</reference>
<evidence type="ECO:0000256" key="1">
    <source>
        <dbReference type="SAM" id="Phobius"/>
    </source>
</evidence>
<accession>A0A7X0HUB5</accession>
<dbReference type="Proteomes" id="UP000531594">
    <property type="component" value="Unassembled WGS sequence"/>
</dbReference>
<evidence type="ECO:0000313" key="4">
    <source>
        <dbReference type="Proteomes" id="UP000531594"/>
    </source>
</evidence>
<dbReference type="Pfam" id="PF11127">
    <property type="entry name" value="YgaP-like_TM"/>
    <property type="match status" value="1"/>
</dbReference>
<evidence type="ECO:0000259" key="2">
    <source>
        <dbReference type="Pfam" id="PF11127"/>
    </source>
</evidence>
<comment type="caution">
    <text evidence="3">The sequence shown here is derived from an EMBL/GenBank/DDBJ whole genome shotgun (WGS) entry which is preliminary data.</text>
</comment>
<dbReference type="EMBL" id="JACHGK010000015">
    <property type="protein sequence ID" value="MBB6447009.1"/>
    <property type="molecule type" value="Genomic_DNA"/>
</dbReference>
<dbReference type="RefSeq" id="WP_221452377.1">
    <property type="nucleotide sequence ID" value="NZ_JACHGK010000015.1"/>
</dbReference>
<gene>
    <name evidence="3" type="ORF">HNR53_003676</name>
</gene>
<sequence>MVKANVGTVDRIIRVILGFVLLSLYFILDGGMKYISLLGIVLLLTAIIKFCPLYPIFKVNTCRKH</sequence>
<protein>
    <recommendedName>
        <fullName evidence="2">Inner membrane protein YgaP-like transmembrane domain-containing protein</fullName>
    </recommendedName>
</protein>
<feature type="domain" description="Inner membrane protein YgaP-like transmembrane" evidence="2">
    <location>
        <begin position="3"/>
        <end position="64"/>
    </location>
</feature>
<keyword evidence="4" id="KW-1185">Reference proteome</keyword>
<organism evidence="3 4">
    <name type="scientific">Bacillus benzoevorans</name>
    <dbReference type="NCBI Taxonomy" id="1456"/>
    <lineage>
        <taxon>Bacteria</taxon>
        <taxon>Bacillati</taxon>
        <taxon>Bacillota</taxon>
        <taxon>Bacilli</taxon>
        <taxon>Bacillales</taxon>
        <taxon>Bacillaceae</taxon>
        <taxon>Bacillus</taxon>
    </lineage>
</organism>
<keyword evidence="1" id="KW-0472">Membrane</keyword>
<evidence type="ECO:0000313" key="3">
    <source>
        <dbReference type="EMBL" id="MBB6447009.1"/>
    </source>
</evidence>
<feature type="transmembrane region" description="Helical" evidence="1">
    <location>
        <begin position="12"/>
        <end position="28"/>
    </location>
</feature>
<proteinExistence type="predicted"/>